<evidence type="ECO:0000256" key="6">
    <source>
        <dbReference type="SAM" id="SignalP"/>
    </source>
</evidence>
<evidence type="ECO:0000313" key="9">
    <source>
        <dbReference type="Proteomes" id="UP000275394"/>
    </source>
</evidence>
<keyword evidence="4" id="KW-0406">Ion transport</keyword>
<dbReference type="PROSITE" id="PS50983">
    <property type="entry name" value="FE_B12_PBP"/>
    <property type="match status" value="1"/>
</dbReference>
<reference evidence="8 9" key="1">
    <citation type="submission" date="2018-11" db="EMBL/GenBank/DDBJ databases">
        <title>Genomic Encyclopedia of Type Strains, Phase IV (KMG-IV): sequencing the most valuable type-strain genomes for metagenomic binning, comparative biology and taxonomic classification.</title>
        <authorList>
            <person name="Goeker M."/>
        </authorList>
    </citation>
    <scope>NUCLEOTIDE SEQUENCE [LARGE SCALE GENOMIC DNA]</scope>
    <source>
        <strain evidence="8 9">DSM 100316</strain>
    </source>
</reference>
<feature type="signal peptide" evidence="6">
    <location>
        <begin position="1"/>
        <end position="20"/>
    </location>
</feature>
<keyword evidence="9" id="KW-1185">Reference proteome</keyword>
<dbReference type="Proteomes" id="UP000275394">
    <property type="component" value="Unassembled WGS sequence"/>
</dbReference>
<dbReference type="SUPFAM" id="SSF53807">
    <property type="entry name" value="Helical backbone' metal receptor"/>
    <property type="match status" value="1"/>
</dbReference>
<dbReference type="InterPro" id="IPR002491">
    <property type="entry name" value="ABC_transptr_periplasmic_BD"/>
</dbReference>
<comment type="caution">
    <text evidence="8">The sequence shown here is derived from an EMBL/GenBank/DDBJ whole genome shotgun (WGS) entry which is preliminary data.</text>
</comment>
<evidence type="ECO:0000256" key="2">
    <source>
        <dbReference type="ARBA" id="ARBA00008814"/>
    </source>
</evidence>
<evidence type="ECO:0000313" key="8">
    <source>
        <dbReference type="EMBL" id="ROS00150.1"/>
    </source>
</evidence>
<evidence type="ECO:0000259" key="7">
    <source>
        <dbReference type="PROSITE" id="PS50983"/>
    </source>
</evidence>
<keyword evidence="3" id="KW-0813">Transport</keyword>
<dbReference type="GO" id="GO:0030288">
    <property type="term" value="C:outer membrane-bounded periplasmic space"/>
    <property type="evidence" value="ECO:0007669"/>
    <property type="project" value="TreeGrafter"/>
</dbReference>
<comment type="subcellular location">
    <subcellularLocation>
        <location evidence="1">Cell envelope</location>
    </subcellularLocation>
</comment>
<dbReference type="OrthoDB" id="6160519at2"/>
<gene>
    <name evidence="8" type="ORF">EDC56_2786</name>
</gene>
<keyword evidence="5 6" id="KW-0732">Signal</keyword>
<feature type="chain" id="PRO_5018063368" evidence="6">
    <location>
        <begin position="21"/>
        <end position="315"/>
    </location>
</feature>
<comment type="similarity">
    <text evidence="2">Belongs to the bacterial solute-binding protein 8 family.</text>
</comment>
<sequence length="315" mass="34912">MLRQAFISLLLVCLSLSSWAEIQVHDSRGPQKLPALPERVAVLNWDLAEQVIELGVTPIAMPEINAYKEWVIQPTVPKGVQDIGSRIEPNFQLLAQLHPDLIIIASPQLDLLERLEKIAPVLYYHTYSATHDNAATAISNFQHIAAALGRSEVAEKRLTEMRQRLAELKQQLLTAYGGKLPKVSTFRFASTTSVYLFGDNSMAQYALSQLGISPALHLPATQWGATQQRLMALRDIGDATALYFTPFAQQQALEKTILWQAMPFVRQHRVHAVAPVWNYGGAISIQYLAEALAESLLAIAPQPTKTSNDANKTPE</sequence>
<dbReference type="RefSeq" id="WP_123713131.1">
    <property type="nucleotide sequence ID" value="NZ_RKHR01000005.1"/>
</dbReference>
<dbReference type="PANTHER" id="PTHR30532">
    <property type="entry name" value="IRON III DICITRATE-BINDING PERIPLASMIC PROTEIN"/>
    <property type="match status" value="1"/>
</dbReference>
<protein>
    <submittedName>
        <fullName evidence="8">Iron complex transport system substrate-binding protein</fullName>
    </submittedName>
</protein>
<dbReference type="GO" id="GO:1901678">
    <property type="term" value="P:iron coordination entity transport"/>
    <property type="evidence" value="ECO:0007669"/>
    <property type="project" value="UniProtKB-ARBA"/>
</dbReference>
<evidence type="ECO:0000256" key="5">
    <source>
        <dbReference type="ARBA" id="ARBA00022729"/>
    </source>
</evidence>
<dbReference type="EMBL" id="RKHR01000005">
    <property type="protein sequence ID" value="ROS00150.1"/>
    <property type="molecule type" value="Genomic_DNA"/>
</dbReference>
<dbReference type="Gene3D" id="3.40.50.1980">
    <property type="entry name" value="Nitrogenase molybdenum iron protein domain"/>
    <property type="match status" value="2"/>
</dbReference>
<evidence type="ECO:0000256" key="1">
    <source>
        <dbReference type="ARBA" id="ARBA00004196"/>
    </source>
</evidence>
<dbReference type="CDD" id="cd01146">
    <property type="entry name" value="FhuD"/>
    <property type="match status" value="1"/>
</dbReference>
<dbReference type="Pfam" id="PF01497">
    <property type="entry name" value="Peripla_BP_2"/>
    <property type="match status" value="1"/>
</dbReference>
<evidence type="ECO:0000256" key="3">
    <source>
        <dbReference type="ARBA" id="ARBA00022448"/>
    </source>
</evidence>
<dbReference type="PANTHER" id="PTHR30532:SF1">
    <property type="entry name" value="IRON(3+)-HYDROXAMATE-BINDING PROTEIN FHUD"/>
    <property type="match status" value="1"/>
</dbReference>
<feature type="domain" description="Fe/B12 periplasmic-binding" evidence="7">
    <location>
        <begin position="39"/>
        <end position="300"/>
    </location>
</feature>
<keyword evidence="4" id="KW-0410">Iron transport</keyword>
<dbReference type="InterPro" id="IPR051313">
    <property type="entry name" value="Bact_iron-sidero_bind"/>
</dbReference>
<accession>A0A3N2DK21</accession>
<dbReference type="AlphaFoldDB" id="A0A3N2DK21"/>
<evidence type="ECO:0000256" key="4">
    <source>
        <dbReference type="ARBA" id="ARBA00022496"/>
    </source>
</evidence>
<proteinExistence type="inferred from homology"/>
<dbReference type="PRINTS" id="PR01715">
    <property type="entry name" value="FERRIBNDNGPP"/>
</dbReference>
<organism evidence="8 9">
    <name type="scientific">Sinobacterium caligoides</name>
    <dbReference type="NCBI Taxonomy" id="933926"/>
    <lineage>
        <taxon>Bacteria</taxon>
        <taxon>Pseudomonadati</taxon>
        <taxon>Pseudomonadota</taxon>
        <taxon>Gammaproteobacteria</taxon>
        <taxon>Cellvibrionales</taxon>
        <taxon>Spongiibacteraceae</taxon>
        <taxon>Sinobacterium</taxon>
    </lineage>
</organism>
<keyword evidence="4" id="KW-0408">Iron</keyword>
<name>A0A3N2DK21_9GAMM</name>